<accession>A0A1S8CWL9</accession>
<evidence type="ECO:0008006" key="3">
    <source>
        <dbReference type="Google" id="ProtNLM"/>
    </source>
</evidence>
<proteinExistence type="predicted"/>
<dbReference type="GO" id="GO:0005576">
    <property type="term" value="C:extracellular region"/>
    <property type="evidence" value="ECO:0007669"/>
    <property type="project" value="TreeGrafter"/>
</dbReference>
<evidence type="ECO:0000313" key="1">
    <source>
        <dbReference type="EMBL" id="ONG40857.1"/>
    </source>
</evidence>
<dbReference type="PANTHER" id="PTHR37549">
    <property type="entry name" value="LIPOPROTEIN LPRI"/>
    <property type="match status" value="1"/>
</dbReference>
<reference evidence="1 2" key="1">
    <citation type="submission" date="2016-10" db="EMBL/GenBank/DDBJ databases">
        <title>Draft Genome sequence of Alkanindiges sp. strain H1.</title>
        <authorList>
            <person name="Subhash Y."/>
            <person name="Lee S."/>
        </authorList>
    </citation>
    <scope>NUCLEOTIDE SEQUENCE [LARGE SCALE GENOMIC DNA]</scope>
    <source>
        <strain evidence="1 2">H1</strain>
    </source>
</reference>
<evidence type="ECO:0000313" key="2">
    <source>
        <dbReference type="Proteomes" id="UP000192132"/>
    </source>
</evidence>
<dbReference type="STRING" id="1907941.BKE30_06845"/>
<sequence length="127" mass="13893">MKKSQRLLVTSTLSTVLGVIGFGLAGFGTLAQAASYDCNKARLATEKTICANRSLNDRDVKMATTFNIMSHAVPMGGRDHLIGEQVLWLKQRNGCGSNVACIANAYQNRQKQLDQMLHDRVLSHGPF</sequence>
<dbReference type="PANTHER" id="PTHR37549:SF1">
    <property type="entry name" value="LIPOPROTEIN LPRI"/>
    <property type="match status" value="1"/>
</dbReference>
<protein>
    <recommendedName>
        <fullName evidence="3">Lysozyme inhibitor LprI N-terminal domain-containing protein</fullName>
    </recommendedName>
</protein>
<gene>
    <name evidence="1" type="ORF">BKE30_06845</name>
</gene>
<dbReference type="InterPro" id="IPR052755">
    <property type="entry name" value="Lysozyme_Inhibitor_LprI"/>
</dbReference>
<dbReference type="EMBL" id="MLCN01000016">
    <property type="protein sequence ID" value="ONG40857.1"/>
    <property type="molecule type" value="Genomic_DNA"/>
</dbReference>
<keyword evidence="2" id="KW-1185">Reference proteome</keyword>
<name>A0A1S8CWL9_9GAMM</name>
<organism evidence="1 2">
    <name type="scientific">Alkanindiges hydrocarboniclasticus</name>
    <dbReference type="NCBI Taxonomy" id="1907941"/>
    <lineage>
        <taxon>Bacteria</taxon>
        <taxon>Pseudomonadati</taxon>
        <taxon>Pseudomonadota</taxon>
        <taxon>Gammaproteobacteria</taxon>
        <taxon>Moraxellales</taxon>
        <taxon>Moraxellaceae</taxon>
        <taxon>Alkanindiges</taxon>
    </lineage>
</organism>
<comment type="caution">
    <text evidence="1">The sequence shown here is derived from an EMBL/GenBank/DDBJ whole genome shotgun (WGS) entry which is preliminary data.</text>
</comment>
<dbReference type="RefSeq" id="WP_076877871.1">
    <property type="nucleotide sequence ID" value="NZ_MLCN01000016.1"/>
</dbReference>
<dbReference type="AlphaFoldDB" id="A0A1S8CWL9"/>
<dbReference type="Proteomes" id="UP000192132">
    <property type="component" value="Unassembled WGS sequence"/>
</dbReference>